<dbReference type="SUPFAM" id="SSF54637">
    <property type="entry name" value="Thioesterase/thiol ester dehydrase-isomerase"/>
    <property type="match status" value="1"/>
</dbReference>
<comment type="caution">
    <text evidence="1">The sequence shown here is derived from an EMBL/GenBank/DDBJ whole genome shotgun (WGS) entry which is preliminary data.</text>
</comment>
<evidence type="ECO:0008006" key="3">
    <source>
        <dbReference type="Google" id="ProtNLM"/>
    </source>
</evidence>
<dbReference type="Proteomes" id="UP000256780">
    <property type="component" value="Chromosome CBM2587_b"/>
</dbReference>
<proteinExistence type="predicted"/>
<reference evidence="1 2" key="1">
    <citation type="submission" date="2018-01" db="EMBL/GenBank/DDBJ databases">
        <authorList>
            <person name="Clerissi C."/>
        </authorList>
    </citation>
    <scope>NUCLEOTIDE SEQUENCE [LARGE SCALE GENOMIC DNA]</scope>
    <source>
        <strain evidence="1">Cupriavidus sp. LMG 19464</strain>
    </source>
</reference>
<dbReference type="AlphaFoldDB" id="A0A976A8C6"/>
<dbReference type="RefSeq" id="WP_198048198.1">
    <property type="nucleotide sequence ID" value="NZ_LT976854.1"/>
</dbReference>
<dbReference type="EMBL" id="OFSQ01000038">
    <property type="protein sequence ID" value="SOY67711.1"/>
    <property type="molecule type" value="Genomic_DNA"/>
</dbReference>
<accession>A0A976A8C6</accession>
<dbReference type="Gene3D" id="3.10.129.10">
    <property type="entry name" value="Hotdog Thioesterase"/>
    <property type="match status" value="1"/>
</dbReference>
<dbReference type="InterPro" id="IPR052342">
    <property type="entry name" value="MCH/BMMD"/>
</dbReference>
<gene>
    <name evidence="1" type="ORF">CBM2587_B90161</name>
</gene>
<evidence type="ECO:0000313" key="1">
    <source>
        <dbReference type="EMBL" id="SOY67711.1"/>
    </source>
</evidence>
<dbReference type="GO" id="GO:0016829">
    <property type="term" value="F:lyase activity"/>
    <property type="evidence" value="ECO:0007669"/>
    <property type="project" value="InterPro"/>
</dbReference>
<dbReference type="PANTHER" id="PTHR43664">
    <property type="entry name" value="MONOAMINE OXIDASE-RELATED"/>
    <property type="match status" value="1"/>
</dbReference>
<evidence type="ECO:0000313" key="2">
    <source>
        <dbReference type="Proteomes" id="UP000256780"/>
    </source>
</evidence>
<organism evidence="1 2">
    <name type="scientific">Cupriavidus taiwanensis</name>
    <dbReference type="NCBI Taxonomy" id="164546"/>
    <lineage>
        <taxon>Bacteria</taxon>
        <taxon>Pseudomonadati</taxon>
        <taxon>Pseudomonadota</taxon>
        <taxon>Betaproteobacteria</taxon>
        <taxon>Burkholderiales</taxon>
        <taxon>Burkholderiaceae</taxon>
        <taxon>Cupriavidus</taxon>
    </lineage>
</organism>
<dbReference type="PANTHER" id="PTHR43664:SF1">
    <property type="entry name" value="BETA-METHYLMALYL-COA DEHYDRATASE"/>
    <property type="match status" value="1"/>
</dbReference>
<dbReference type="InterPro" id="IPR048274">
    <property type="entry name" value="MC_hydratase"/>
</dbReference>
<dbReference type="CDD" id="cd03451">
    <property type="entry name" value="FkbR2"/>
    <property type="match status" value="1"/>
</dbReference>
<name>A0A976A8C6_9BURK</name>
<dbReference type="Pfam" id="PF19315">
    <property type="entry name" value="MC_hydratase"/>
    <property type="match status" value="1"/>
</dbReference>
<sequence length="178" mass="19361">MTTIDPAIAGAPAVPADPVVARLKAEATLRSRGNRYEDFEPGRRFAHHWGRTVTAADNTMFSVLTLHYNPQYTNADAARANGHPGVPVNPLLLFNTVFGLSVEDLSEGGGPFLGVDELAYLRPVYPGETLYASSVVVSRRPASNRPGYGIVTWHTRGANQQGDAVIEFKRTNLVRMRG</sequence>
<dbReference type="InterPro" id="IPR029069">
    <property type="entry name" value="HotDog_dom_sf"/>
</dbReference>
<protein>
    <recommendedName>
        <fullName evidence="3">MaoC-like domain-containing protein</fullName>
    </recommendedName>
</protein>